<comment type="caution">
    <text evidence="14">The sequence shown here is derived from an EMBL/GenBank/DDBJ whole genome shotgun (WGS) entry which is preliminary data.</text>
</comment>
<dbReference type="InterPro" id="IPR038765">
    <property type="entry name" value="Papain-like_cys_pep_sf"/>
</dbReference>
<dbReference type="EC" id="3.4.19.12" evidence="4 11"/>
<evidence type="ECO:0000256" key="12">
    <source>
        <dbReference type="SAM" id="MobiDB-lite"/>
    </source>
</evidence>
<feature type="region of interest" description="Disordered" evidence="12">
    <location>
        <begin position="1"/>
        <end position="24"/>
    </location>
</feature>
<feature type="site" description="Important for enzyme activity" evidence="11">
    <location>
        <position position="270"/>
    </location>
</feature>
<dbReference type="GO" id="GO:0006511">
    <property type="term" value="P:ubiquitin-dependent protein catabolic process"/>
    <property type="evidence" value="ECO:0007669"/>
    <property type="project" value="UniProtKB-UniRule"/>
</dbReference>
<gene>
    <name evidence="14" type="primary">BAP1</name>
    <name evidence="14" type="ORF">Ciccas_004692</name>
</gene>
<feature type="non-terminal residue" evidence="14">
    <location>
        <position position="675"/>
    </location>
</feature>
<sequence>MTVKEPPISVKSSRSSDKNSARPNEWYELESDPGLFTLLLEDFGVKGVQVEEVYDIQKPPTGIIYGFIFLFKWQEKDKKKSRRSIRVNMSDSEISNQPISNNSESDDPGALRSSSSLSLVKGENPIFFAHQMVPNSCATHALLSVLLNHREIDIGTMLKEFLEATKNQSPRIRGLSIGFMPQLSHAHNRHASAINRGSFGDFNSRIQNEDPDFFARSAQKAVERALAVSSSEDSPSKNVVTDSLIANSSEPDTFHFICFLPIHGHLFELDGLKPDPIDHGCLRSPHSLSDWSEQCFEIIQSRMNEKDSRFNLMAVVPDKCLSLNHKIEHLKKNHHVIMETLKRLKSIGPITVSTPLSSVMNEIRKEFTKSRERNPSGDSSTSSASKSISKQELAQVGIKQSPDLEDPTREAEEDSPSLISTEAQLSLKSSGDSENSYDSDNLMSLLTPVNTFTIADLWKLLDRIRAKTRSLEASLKEEVDRRTSYRIDDARRIHDYRPFIQEYLLALQRHGLLNGLIEKHQKSMSACSSPQINGGSTAVESPIAIHSSSLNPPQNMKRENVDIKKKEAEALNIETIGPIVIDDGPETKSNPDSEEQSTESHNLAGNRRSLRQQIKRKQSNEKQDNPENESSSSKSRRLSLRITTKKEPNHAIDARRLSSASSNSSKNTAEKKKSK</sequence>
<feature type="compositionally biased region" description="Polar residues" evidence="12">
    <location>
        <begin position="417"/>
        <end position="437"/>
    </location>
</feature>
<comment type="similarity">
    <text evidence="3">Belongs to the peptidase C12 family. BAP1 subfamily.</text>
</comment>
<evidence type="ECO:0000256" key="9">
    <source>
        <dbReference type="ARBA" id="ARBA00022853"/>
    </source>
</evidence>
<feature type="compositionally biased region" description="Basic residues" evidence="12">
    <location>
        <begin position="608"/>
        <end position="617"/>
    </location>
</feature>
<evidence type="ECO:0000256" key="2">
    <source>
        <dbReference type="ARBA" id="ARBA00004123"/>
    </source>
</evidence>
<dbReference type="Gene3D" id="3.40.532.10">
    <property type="entry name" value="Peptidase C12, ubiquitin carboxyl-terminal hydrolase"/>
    <property type="match status" value="1"/>
</dbReference>
<dbReference type="PROSITE" id="PS52048">
    <property type="entry name" value="UCH_DOMAIN"/>
    <property type="match status" value="1"/>
</dbReference>
<evidence type="ECO:0000256" key="10">
    <source>
        <dbReference type="ARBA" id="ARBA00023242"/>
    </source>
</evidence>
<feature type="compositionally biased region" description="Basic and acidic residues" evidence="12">
    <location>
        <begin position="644"/>
        <end position="656"/>
    </location>
</feature>
<keyword evidence="8 11" id="KW-0788">Thiol protease</keyword>
<dbReference type="InterPro" id="IPR041507">
    <property type="entry name" value="UCH_C"/>
</dbReference>
<comment type="subcellular location">
    <subcellularLocation>
        <location evidence="2">Nucleus</location>
    </subcellularLocation>
</comment>
<evidence type="ECO:0000256" key="11">
    <source>
        <dbReference type="PROSITE-ProRule" id="PRU01393"/>
    </source>
</evidence>
<feature type="site" description="Transition state stabilizer" evidence="11">
    <location>
        <position position="131"/>
    </location>
</feature>
<dbReference type="Pfam" id="PF18031">
    <property type="entry name" value="UCH_C"/>
    <property type="match status" value="1"/>
</dbReference>
<evidence type="ECO:0000256" key="8">
    <source>
        <dbReference type="ARBA" id="ARBA00022807"/>
    </source>
</evidence>
<dbReference type="PANTHER" id="PTHR10589">
    <property type="entry name" value="UBIQUITIN CARBOXYL-TERMINAL HYDROLASE"/>
    <property type="match status" value="1"/>
</dbReference>
<dbReference type="SUPFAM" id="SSF54001">
    <property type="entry name" value="Cysteine proteinases"/>
    <property type="match status" value="1"/>
</dbReference>
<organism evidence="14 15">
    <name type="scientific">Cichlidogyrus casuarinus</name>
    <dbReference type="NCBI Taxonomy" id="1844966"/>
    <lineage>
        <taxon>Eukaryota</taxon>
        <taxon>Metazoa</taxon>
        <taxon>Spiralia</taxon>
        <taxon>Lophotrochozoa</taxon>
        <taxon>Platyhelminthes</taxon>
        <taxon>Monogenea</taxon>
        <taxon>Monopisthocotylea</taxon>
        <taxon>Dactylogyridea</taxon>
        <taxon>Ancyrocephalidae</taxon>
        <taxon>Cichlidogyrus</taxon>
    </lineage>
</organism>
<reference evidence="14 15" key="1">
    <citation type="submission" date="2024-11" db="EMBL/GenBank/DDBJ databases">
        <title>Adaptive evolution of stress response genes in parasites aligns with host niche diversity.</title>
        <authorList>
            <person name="Hahn C."/>
            <person name="Resl P."/>
        </authorList>
    </citation>
    <scope>NUCLEOTIDE SEQUENCE [LARGE SCALE GENOMIC DNA]</scope>
    <source>
        <strain evidence="14">EGGRZ-B1_66</strain>
        <tissue evidence="14">Body</tissue>
    </source>
</reference>
<dbReference type="GO" id="GO:0005634">
    <property type="term" value="C:nucleus"/>
    <property type="evidence" value="ECO:0007669"/>
    <property type="project" value="UniProtKB-SubCell"/>
</dbReference>
<keyword evidence="6 11" id="KW-0833">Ubl conjugation pathway</keyword>
<comment type="catalytic activity">
    <reaction evidence="1 11">
        <text>Thiol-dependent hydrolysis of ester, thioester, amide, peptide and isopeptide bonds formed by the C-terminal Gly of ubiquitin (a 76-residue protein attached to proteins as an intracellular targeting signal).</text>
        <dbReference type="EC" id="3.4.19.12"/>
    </reaction>
</comment>
<keyword evidence="5 11" id="KW-0645">Protease</keyword>
<feature type="region of interest" description="Disordered" evidence="12">
    <location>
        <begin position="82"/>
        <end position="115"/>
    </location>
</feature>
<evidence type="ECO:0000256" key="4">
    <source>
        <dbReference type="ARBA" id="ARBA00012759"/>
    </source>
</evidence>
<evidence type="ECO:0000256" key="7">
    <source>
        <dbReference type="ARBA" id="ARBA00022801"/>
    </source>
</evidence>
<dbReference type="Pfam" id="PF01088">
    <property type="entry name" value="Peptidase_C12"/>
    <property type="match status" value="1"/>
</dbReference>
<feature type="compositionally biased region" description="Low complexity" evidence="12">
    <location>
        <begin position="376"/>
        <end position="388"/>
    </location>
</feature>
<dbReference type="PANTHER" id="PTHR10589:SF28">
    <property type="entry name" value="UBIQUITIN CARBOXYL-TERMINAL HYDROLASE BAP1"/>
    <property type="match status" value="1"/>
</dbReference>
<feature type="region of interest" description="Disordered" evidence="12">
    <location>
        <begin position="367"/>
        <end position="437"/>
    </location>
</feature>
<dbReference type="GO" id="GO:0004843">
    <property type="term" value="F:cysteine-type deubiquitinase activity"/>
    <property type="evidence" value="ECO:0007669"/>
    <property type="project" value="UniProtKB-UniRule"/>
</dbReference>
<evidence type="ECO:0000256" key="5">
    <source>
        <dbReference type="ARBA" id="ARBA00022670"/>
    </source>
</evidence>
<dbReference type="AlphaFoldDB" id="A0ABD2QAS6"/>
<dbReference type="EMBL" id="JBJKFK010000503">
    <property type="protein sequence ID" value="KAL3316660.1"/>
    <property type="molecule type" value="Genomic_DNA"/>
</dbReference>
<feature type="region of interest" description="Disordered" evidence="12">
    <location>
        <begin position="574"/>
        <end position="675"/>
    </location>
</feature>
<evidence type="ECO:0000256" key="1">
    <source>
        <dbReference type="ARBA" id="ARBA00000707"/>
    </source>
</evidence>
<feature type="compositionally biased region" description="Polar residues" evidence="12">
    <location>
        <begin position="87"/>
        <end position="103"/>
    </location>
</feature>
<proteinExistence type="inferred from homology"/>
<evidence type="ECO:0000313" key="14">
    <source>
        <dbReference type="EMBL" id="KAL3316660.1"/>
    </source>
</evidence>
<keyword evidence="10" id="KW-0539">Nucleus</keyword>
<feature type="domain" description="UCH catalytic" evidence="13">
    <location>
        <begin position="25"/>
        <end position="317"/>
    </location>
</feature>
<dbReference type="PROSITE" id="PS52049">
    <property type="entry name" value="ULD"/>
    <property type="match status" value="1"/>
</dbReference>
<accession>A0ABD2QAS6</accession>
<evidence type="ECO:0000256" key="6">
    <source>
        <dbReference type="ARBA" id="ARBA00022786"/>
    </source>
</evidence>
<feature type="active site" description="Nucleophile" evidence="11">
    <location>
        <position position="137"/>
    </location>
</feature>
<evidence type="ECO:0000256" key="3">
    <source>
        <dbReference type="ARBA" id="ARBA00007182"/>
    </source>
</evidence>
<dbReference type="Proteomes" id="UP001626550">
    <property type="component" value="Unassembled WGS sequence"/>
</dbReference>
<keyword evidence="7 11" id="KW-0378">Hydrolase</keyword>
<keyword evidence="15" id="KW-1185">Reference proteome</keyword>
<evidence type="ECO:0000313" key="15">
    <source>
        <dbReference type="Proteomes" id="UP001626550"/>
    </source>
</evidence>
<dbReference type="Gene3D" id="1.20.58.860">
    <property type="match status" value="1"/>
</dbReference>
<keyword evidence="9" id="KW-0156">Chromatin regulator</keyword>
<dbReference type="InterPro" id="IPR036959">
    <property type="entry name" value="Peptidase_C12_UCH_sf"/>
</dbReference>
<name>A0ABD2QAS6_9PLAT</name>
<dbReference type="GO" id="GO:0006325">
    <property type="term" value="P:chromatin organization"/>
    <property type="evidence" value="ECO:0007669"/>
    <property type="project" value="UniProtKB-KW"/>
</dbReference>
<evidence type="ECO:0000259" key="13">
    <source>
        <dbReference type="PROSITE" id="PS52048"/>
    </source>
</evidence>
<feature type="active site" description="Proton donor" evidence="11">
    <location>
        <position position="255"/>
    </location>
</feature>
<feature type="compositionally biased region" description="Low complexity" evidence="12">
    <location>
        <begin position="658"/>
        <end position="667"/>
    </location>
</feature>
<protein>
    <recommendedName>
        <fullName evidence="4 11">ubiquitinyl hydrolase 1</fullName>
        <ecNumber evidence="4 11">3.4.19.12</ecNumber>
    </recommendedName>
</protein>
<dbReference type="InterPro" id="IPR001578">
    <property type="entry name" value="Peptidase_C12_UCH"/>
</dbReference>